<name>A0A1Q5PTP9_9ACTO</name>
<dbReference type="Pfam" id="PF00085">
    <property type="entry name" value="Thioredoxin"/>
    <property type="match status" value="1"/>
</dbReference>
<evidence type="ECO:0000313" key="3">
    <source>
        <dbReference type="Proteomes" id="UP000185612"/>
    </source>
</evidence>
<gene>
    <name evidence="2" type="ORF">BSZ40_09985</name>
</gene>
<dbReference type="EMBL" id="MQVS01000012">
    <property type="protein sequence ID" value="OKL50953.1"/>
    <property type="molecule type" value="Genomic_DNA"/>
</dbReference>
<feature type="domain" description="Thioredoxin" evidence="1">
    <location>
        <begin position="6"/>
        <end position="68"/>
    </location>
</feature>
<organism evidence="2 3">
    <name type="scientific">Buchananella hordeovulneris</name>
    <dbReference type="NCBI Taxonomy" id="52770"/>
    <lineage>
        <taxon>Bacteria</taxon>
        <taxon>Bacillati</taxon>
        <taxon>Actinomycetota</taxon>
        <taxon>Actinomycetes</taxon>
        <taxon>Actinomycetales</taxon>
        <taxon>Actinomycetaceae</taxon>
        <taxon>Buchananella</taxon>
    </lineage>
</organism>
<dbReference type="SUPFAM" id="SSF52833">
    <property type="entry name" value="Thioredoxin-like"/>
    <property type="match status" value="1"/>
</dbReference>
<reference evidence="3" key="1">
    <citation type="submission" date="2016-12" db="EMBL/GenBank/DDBJ databases">
        <authorList>
            <person name="Meng X."/>
        </authorList>
    </citation>
    <scope>NUCLEOTIDE SEQUENCE [LARGE SCALE GENOMIC DNA]</scope>
    <source>
        <strain evidence="3">DSM 20732</strain>
    </source>
</reference>
<protein>
    <recommendedName>
        <fullName evidence="1">Thioredoxin domain-containing protein</fullName>
    </recommendedName>
</protein>
<dbReference type="Proteomes" id="UP000185612">
    <property type="component" value="Unassembled WGS sequence"/>
</dbReference>
<keyword evidence="3" id="KW-1185">Reference proteome</keyword>
<evidence type="ECO:0000313" key="2">
    <source>
        <dbReference type="EMBL" id="OKL50953.1"/>
    </source>
</evidence>
<proteinExistence type="predicted"/>
<evidence type="ECO:0000259" key="1">
    <source>
        <dbReference type="Pfam" id="PF00085"/>
    </source>
</evidence>
<comment type="caution">
    <text evidence="2">The sequence shown here is derived from an EMBL/GenBank/DDBJ whole genome shotgun (WGS) entry which is preliminary data.</text>
</comment>
<dbReference type="InterPro" id="IPR013766">
    <property type="entry name" value="Thioredoxin_domain"/>
</dbReference>
<sequence>MLLATPLCRPCQAARTRAHLALRDYPQVNLVEINVAEHFDIAARFQVRATPTVLFVRADGRVTARWDGQVPGQAGWRIALKGLGTSVRA</sequence>
<dbReference type="CDD" id="cd02947">
    <property type="entry name" value="TRX_family"/>
    <property type="match status" value="1"/>
</dbReference>
<accession>A0A1Q5PTP9</accession>
<dbReference type="Gene3D" id="3.40.30.10">
    <property type="entry name" value="Glutaredoxin"/>
    <property type="match status" value="1"/>
</dbReference>
<dbReference type="AlphaFoldDB" id="A0A1Q5PTP9"/>
<dbReference type="STRING" id="52770.BSZ40_09985"/>
<dbReference type="InterPro" id="IPR036249">
    <property type="entry name" value="Thioredoxin-like_sf"/>
</dbReference>
<dbReference type="InParanoid" id="A0A1Q5PTP9"/>